<feature type="domain" description="ISXO2-like transposase" evidence="1">
    <location>
        <begin position="129"/>
        <end position="269"/>
    </location>
</feature>
<accession>A0ABR8KZA5</accession>
<dbReference type="Pfam" id="PF12762">
    <property type="entry name" value="DDE_Tnp_IS1595"/>
    <property type="match status" value="1"/>
</dbReference>
<keyword evidence="3" id="KW-1185">Reference proteome</keyword>
<dbReference type="SMART" id="SM01126">
    <property type="entry name" value="DDE_Tnp_IS1595"/>
    <property type="match status" value="1"/>
</dbReference>
<dbReference type="PANTHER" id="PTHR47163">
    <property type="entry name" value="DDE_TNP_IS1595 DOMAIN-CONTAINING PROTEIN"/>
    <property type="match status" value="1"/>
</dbReference>
<organism evidence="2 3">
    <name type="scientific">Erythrobacter rubeus</name>
    <dbReference type="NCBI Taxonomy" id="2760803"/>
    <lineage>
        <taxon>Bacteria</taxon>
        <taxon>Pseudomonadati</taxon>
        <taxon>Pseudomonadota</taxon>
        <taxon>Alphaproteobacteria</taxon>
        <taxon>Sphingomonadales</taxon>
        <taxon>Erythrobacteraceae</taxon>
        <taxon>Erythrobacter/Porphyrobacter group</taxon>
        <taxon>Erythrobacter</taxon>
    </lineage>
</organism>
<reference evidence="2 3" key="1">
    <citation type="submission" date="2020-09" db="EMBL/GenBank/DDBJ databases">
        <authorList>
            <person name="Yoon J.-W."/>
        </authorList>
    </citation>
    <scope>NUCLEOTIDE SEQUENCE [LARGE SCALE GENOMIC DNA]</scope>
    <source>
        <strain evidence="2 3">KMU-140</strain>
    </source>
</reference>
<comment type="caution">
    <text evidence="2">The sequence shown here is derived from an EMBL/GenBank/DDBJ whole genome shotgun (WGS) entry which is preliminary data.</text>
</comment>
<sequence>MTFTGTSIVEFFDRFPDERACLAQVFRTKWGDHSPCPNCGVIGAWAIIRGTKKYNHRCRKQFSPMKGTAFYRTNLSLMAVFYALQLFANSSSGIRSTFIRKQLGIGLRAAHRLCNQVRLHIAAYDRAQQLGGPGKTVSVDELYLRHSVNRRQKRHDGAIVLGFACEGKVLCGIVPDRKRATLHRHIRRHVRPGSSVITDDWLGYKKLEQVGYHHISVNHSLGYFFDEFGRSTNEIETFWASMRRSLRLYHQTADHNLWRFLAEIEFRYNHRFSKVSPFDILISHWPDLESFDRGALQQRFDWRVLSL</sequence>
<evidence type="ECO:0000313" key="3">
    <source>
        <dbReference type="Proteomes" id="UP000635384"/>
    </source>
</evidence>
<evidence type="ECO:0000313" key="2">
    <source>
        <dbReference type="EMBL" id="MBD2843551.1"/>
    </source>
</evidence>
<gene>
    <name evidence="2" type="ORF">IB285_14915</name>
</gene>
<evidence type="ECO:0000259" key="1">
    <source>
        <dbReference type="SMART" id="SM01126"/>
    </source>
</evidence>
<name>A0ABR8KZA5_9SPHN</name>
<dbReference type="InterPro" id="IPR053164">
    <property type="entry name" value="IS1016-like_transposase"/>
</dbReference>
<dbReference type="PANTHER" id="PTHR47163:SF2">
    <property type="entry name" value="SI:DKEY-17M8.2"/>
    <property type="match status" value="1"/>
</dbReference>
<dbReference type="NCBIfam" id="NF033547">
    <property type="entry name" value="transpos_IS1595"/>
    <property type="match status" value="1"/>
</dbReference>
<dbReference type="EMBL" id="JACXLC010000001">
    <property type="protein sequence ID" value="MBD2843551.1"/>
    <property type="molecule type" value="Genomic_DNA"/>
</dbReference>
<protein>
    <submittedName>
        <fullName evidence="2">IS1595 family transposase</fullName>
    </submittedName>
</protein>
<dbReference type="RefSeq" id="WP_190788904.1">
    <property type="nucleotide sequence ID" value="NZ_JACXLC010000001.1"/>
</dbReference>
<dbReference type="InterPro" id="IPR024445">
    <property type="entry name" value="Tnp_ISXO2-like"/>
</dbReference>
<proteinExistence type="predicted"/>
<dbReference type="Proteomes" id="UP000635384">
    <property type="component" value="Unassembled WGS sequence"/>
</dbReference>